<dbReference type="PROSITE" id="PS00297">
    <property type="entry name" value="HSP70_1"/>
    <property type="match status" value="1"/>
</dbReference>
<evidence type="ECO:0000256" key="12">
    <source>
        <dbReference type="SAM" id="Coils"/>
    </source>
</evidence>
<dbReference type="SUPFAM" id="SSF53067">
    <property type="entry name" value="Actin-like ATPase domain"/>
    <property type="match status" value="2"/>
</dbReference>
<evidence type="ECO:0000313" key="13">
    <source>
        <dbReference type="EMBL" id="RPF49462.1"/>
    </source>
</evidence>
<evidence type="ECO:0000256" key="3">
    <source>
        <dbReference type="ARBA" id="ARBA00014415"/>
    </source>
</evidence>
<reference evidence="13 14" key="1">
    <citation type="submission" date="2018-11" db="EMBL/GenBank/DDBJ databases">
        <title>Genomic Encyclopedia of Type Strains, Phase IV (KMG-IV): sequencing the most valuable type-strain genomes for metagenomic binning, comparative biology and taxonomic classification.</title>
        <authorList>
            <person name="Goeker M."/>
        </authorList>
    </citation>
    <scope>NUCLEOTIDE SEQUENCE [LARGE SCALE GENOMIC DNA]</scope>
    <source>
        <strain evidence="13 14">DSM 102936</strain>
    </source>
</reference>
<evidence type="ECO:0000256" key="9">
    <source>
        <dbReference type="ARBA" id="ARBA00030019"/>
    </source>
</evidence>
<evidence type="ECO:0000256" key="4">
    <source>
        <dbReference type="ARBA" id="ARBA00017249"/>
    </source>
</evidence>
<gene>
    <name evidence="13" type="ORF">EDD75_0276</name>
</gene>
<dbReference type="PROSITE" id="PS01036">
    <property type="entry name" value="HSP70_3"/>
    <property type="match status" value="1"/>
</dbReference>
<dbReference type="PANTHER" id="PTHR19375">
    <property type="entry name" value="HEAT SHOCK PROTEIN 70KDA"/>
    <property type="match status" value="1"/>
</dbReference>
<evidence type="ECO:0000313" key="14">
    <source>
        <dbReference type="Proteomes" id="UP000282654"/>
    </source>
</evidence>
<dbReference type="EMBL" id="RKRE01000001">
    <property type="protein sequence ID" value="RPF49462.1"/>
    <property type="molecule type" value="Genomic_DNA"/>
</dbReference>
<dbReference type="GO" id="GO:0005524">
    <property type="term" value="F:ATP binding"/>
    <property type="evidence" value="ECO:0007669"/>
    <property type="project" value="UniProtKB-KW"/>
</dbReference>
<keyword evidence="8" id="KW-0143">Chaperone</keyword>
<protein>
    <recommendedName>
        <fullName evidence="3">Chaperone protein DnaK</fullName>
    </recommendedName>
    <alternativeName>
        <fullName evidence="4">Chaperone protein dnaK</fullName>
    </alternativeName>
    <alternativeName>
        <fullName evidence="11">HSP70</fullName>
    </alternativeName>
    <alternativeName>
        <fullName evidence="10">Heat shock 70 kDa protein</fullName>
    </alternativeName>
    <alternativeName>
        <fullName evidence="9">Heat shock protein 70</fullName>
    </alternativeName>
</protein>
<dbReference type="Gene3D" id="3.30.420.40">
    <property type="match status" value="2"/>
</dbReference>
<evidence type="ECO:0000256" key="5">
    <source>
        <dbReference type="ARBA" id="ARBA00022741"/>
    </source>
</evidence>
<dbReference type="OrthoDB" id="9766019at2"/>
<dbReference type="InterPro" id="IPR018181">
    <property type="entry name" value="Heat_shock_70_CS"/>
</dbReference>
<proteinExistence type="inferred from homology"/>
<evidence type="ECO:0000256" key="6">
    <source>
        <dbReference type="ARBA" id="ARBA00022840"/>
    </source>
</evidence>
<dbReference type="GO" id="GO:0140662">
    <property type="term" value="F:ATP-dependent protein folding chaperone"/>
    <property type="evidence" value="ECO:0007669"/>
    <property type="project" value="InterPro"/>
</dbReference>
<dbReference type="CDD" id="cd24029">
    <property type="entry name" value="ASKHA_NBD_HSP70_DnaK_HscA_HscC"/>
    <property type="match status" value="1"/>
</dbReference>
<keyword evidence="6" id="KW-0067">ATP-binding</keyword>
<evidence type="ECO:0000256" key="1">
    <source>
        <dbReference type="ARBA" id="ARBA00002290"/>
    </source>
</evidence>
<organism evidence="13 14">
    <name type="scientific">Thermodesulfitimonas autotrophica</name>
    <dbReference type="NCBI Taxonomy" id="1894989"/>
    <lineage>
        <taxon>Bacteria</taxon>
        <taxon>Bacillati</taxon>
        <taxon>Bacillota</taxon>
        <taxon>Clostridia</taxon>
        <taxon>Thermoanaerobacterales</taxon>
        <taxon>Thermoanaerobacteraceae</taxon>
        <taxon>Thermodesulfitimonas</taxon>
    </lineage>
</organism>
<evidence type="ECO:0000256" key="10">
    <source>
        <dbReference type="ARBA" id="ARBA00030945"/>
    </source>
</evidence>
<sequence length="855" mass="96930">MSDFINYGIDLGTTNSTIAMCDTPGGEVRIFKNRDQMEVTPSVVRIEKSGRIIVGWRAYQTLFLDPENVAAEFKRWMGKPEKKLFRASGRSMGAEELSAEVLKSLLSDARSQTKDPIKAAVITVPAAFRHSQCEATARAAALAGLEESPLLQEPIAASIAYGMKPEMRGGRWLVYDLGGGTFDVAVVSSRDARLQVLAHRGDNELGGKNFDILIIERLLLPALEEEYYLPSKSGNPEAFNKLWQVLKSASEELKKDLSFAEKGVARIYDAGEDLEGNPIEFEMEVSRKDFEDLIEPYVVKTINLCRKVIEEARLTPDDIARVILVGGSTYVPLVREALAAEFGGELDYSIDPVTVVARGAAIYASMLPRQKRERPVDTDLTDRTLRIKLSHPAVSTELSCVVAGKCEELAGKQGWEVLVEGEGNYWNSGWVPLVDGFFETNVLLIEGKSVRFYIRLRDKKGNLFAATPNSFVITHNPFEIADPPLPYSLGVEVVEPDGRTKVDVIAKRSTPIPPGGLVYRLKYYADRSLLPSKPDGYIAIKIWEGENFEDPETSEFAGALVIWAKDLSRPLPEGEEIELWVKIDQSRLIYASAHVPRLDIHLEKIYRCDPQPGELDQKVQKAASEMDELYTELEELETLGEESNHRELKASVRSIREKLDEAWARSQELEQGQISSLDPQESAQRFLKEIREIKQEIADLRRRTLIPDKEAWSGSDRLQEIYERVGKLVADYGTDSDRQEYELFSRDLARVRKEKDQRLYEILVEDLERFEWRILFRQDWFWLGLLEEFNQPGHQFLDQQKAAQLLRKGNRAADINDIDQVREVVRALYKLLPQPDAEKDWEKVLKAGIRKTKHK</sequence>
<keyword evidence="7" id="KW-0346">Stress response</keyword>
<name>A0A3N5BPA2_9THEO</name>
<feature type="coiled-coil region" evidence="12">
    <location>
        <begin position="619"/>
        <end position="646"/>
    </location>
</feature>
<dbReference type="RefSeq" id="WP_123926946.1">
    <property type="nucleotide sequence ID" value="NZ_RKRE01000001.1"/>
</dbReference>
<dbReference type="Proteomes" id="UP000282654">
    <property type="component" value="Unassembled WGS sequence"/>
</dbReference>
<keyword evidence="12" id="KW-0175">Coiled coil</keyword>
<keyword evidence="14" id="KW-1185">Reference proteome</keyword>
<evidence type="ECO:0000256" key="7">
    <source>
        <dbReference type="ARBA" id="ARBA00023016"/>
    </source>
</evidence>
<dbReference type="Gene3D" id="3.90.640.10">
    <property type="entry name" value="Actin, Chain A, domain 4"/>
    <property type="match status" value="1"/>
</dbReference>
<evidence type="ECO:0000256" key="11">
    <source>
        <dbReference type="ARBA" id="ARBA00033103"/>
    </source>
</evidence>
<dbReference type="AlphaFoldDB" id="A0A3N5BPA2"/>
<comment type="similarity">
    <text evidence="2">Belongs to the heat shock protein 70 family.</text>
</comment>
<evidence type="ECO:0000256" key="2">
    <source>
        <dbReference type="ARBA" id="ARBA00007381"/>
    </source>
</evidence>
<comment type="caution">
    <text evidence="13">The sequence shown here is derived from an EMBL/GenBank/DDBJ whole genome shotgun (WGS) entry which is preliminary data.</text>
</comment>
<comment type="function">
    <text evidence="1">Acts as a chaperone.</text>
</comment>
<accession>A0A3N5BPA2</accession>
<dbReference type="PRINTS" id="PR00301">
    <property type="entry name" value="HEATSHOCK70"/>
</dbReference>
<dbReference type="InterPro" id="IPR043129">
    <property type="entry name" value="ATPase_NBD"/>
</dbReference>
<dbReference type="InterPro" id="IPR013126">
    <property type="entry name" value="Hsp_70_fam"/>
</dbReference>
<dbReference type="Pfam" id="PF00012">
    <property type="entry name" value="HSP70"/>
    <property type="match status" value="2"/>
</dbReference>
<keyword evidence="5" id="KW-0547">Nucleotide-binding</keyword>
<evidence type="ECO:0000256" key="8">
    <source>
        <dbReference type="ARBA" id="ARBA00023186"/>
    </source>
</evidence>